<name>A0A1Y1X0N1_9FUNG</name>
<comment type="caution">
    <text evidence="1">The sequence shown here is derived from an EMBL/GenBank/DDBJ whole genome shotgun (WGS) entry which is preliminary data.</text>
</comment>
<dbReference type="AlphaFoldDB" id="A0A1Y1X0N1"/>
<gene>
    <name evidence="1" type="ORF">BCR32DRAFT_281480</name>
</gene>
<sequence length="58" mass="6908">MNYLNFDKPFFKIFTDNISPKYINSEDMLIDVLIKYINDHKMTNILTSSNIIFDKSEN</sequence>
<proteinExistence type="predicted"/>
<reference evidence="1 2" key="1">
    <citation type="submission" date="2016-08" db="EMBL/GenBank/DDBJ databases">
        <title>A Parts List for Fungal Cellulosomes Revealed by Comparative Genomics.</title>
        <authorList>
            <consortium name="DOE Joint Genome Institute"/>
            <person name="Haitjema C.H."/>
            <person name="Gilmore S.P."/>
            <person name="Henske J.K."/>
            <person name="Solomon K.V."/>
            <person name="De Groot R."/>
            <person name="Kuo A."/>
            <person name="Mondo S.J."/>
            <person name="Salamov A.A."/>
            <person name="Labutti K."/>
            <person name="Zhao Z."/>
            <person name="Chiniquy J."/>
            <person name="Barry K."/>
            <person name="Brewer H.M."/>
            <person name="Purvine S.O."/>
            <person name="Wright A.T."/>
            <person name="Boxma B."/>
            <person name="Van Alen T."/>
            <person name="Hackstein J.H."/>
            <person name="Baker S.E."/>
            <person name="Grigoriev I.V."/>
            <person name="O'Malley M.A."/>
        </authorList>
    </citation>
    <scope>NUCLEOTIDE SEQUENCE [LARGE SCALE GENOMIC DNA]</scope>
    <source>
        <strain evidence="1 2">S4</strain>
    </source>
</reference>
<dbReference type="Proteomes" id="UP000193944">
    <property type="component" value="Unassembled WGS sequence"/>
</dbReference>
<organism evidence="1 2">
    <name type="scientific">Anaeromyces robustus</name>
    <dbReference type="NCBI Taxonomy" id="1754192"/>
    <lineage>
        <taxon>Eukaryota</taxon>
        <taxon>Fungi</taxon>
        <taxon>Fungi incertae sedis</taxon>
        <taxon>Chytridiomycota</taxon>
        <taxon>Chytridiomycota incertae sedis</taxon>
        <taxon>Neocallimastigomycetes</taxon>
        <taxon>Neocallimastigales</taxon>
        <taxon>Neocallimastigaceae</taxon>
        <taxon>Anaeromyces</taxon>
    </lineage>
</organism>
<keyword evidence="2" id="KW-1185">Reference proteome</keyword>
<reference evidence="1 2" key="2">
    <citation type="submission" date="2016-08" db="EMBL/GenBank/DDBJ databases">
        <title>Pervasive Adenine N6-methylation of Active Genes in Fungi.</title>
        <authorList>
            <consortium name="DOE Joint Genome Institute"/>
            <person name="Mondo S.J."/>
            <person name="Dannebaum R.O."/>
            <person name="Kuo R.C."/>
            <person name="Labutti K."/>
            <person name="Haridas S."/>
            <person name="Kuo A."/>
            <person name="Salamov A."/>
            <person name="Ahrendt S.R."/>
            <person name="Lipzen A."/>
            <person name="Sullivan W."/>
            <person name="Andreopoulos W.B."/>
            <person name="Clum A."/>
            <person name="Lindquist E."/>
            <person name="Daum C."/>
            <person name="Ramamoorthy G.K."/>
            <person name="Gryganskyi A."/>
            <person name="Culley D."/>
            <person name="Magnuson J.K."/>
            <person name="James T.Y."/>
            <person name="O'Malley M.A."/>
            <person name="Stajich J.E."/>
            <person name="Spatafora J.W."/>
            <person name="Visel A."/>
            <person name="Grigoriev I.V."/>
        </authorList>
    </citation>
    <scope>NUCLEOTIDE SEQUENCE [LARGE SCALE GENOMIC DNA]</scope>
    <source>
        <strain evidence="1 2">S4</strain>
    </source>
</reference>
<dbReference type="EMBL" id="MCFG01000178">
    <property type="protein sequence ID" value="ORX79371.1"/>
    <property type="molecule type" value="Genomic_DNA"/>
</dbReference>
<evidence type="ECO:0000313" key="2">
    <source>
        <dbReference type="Proteomes" id="UP000193944"/>
    </source>
</evidence>
<accession>A0A1Y1X0N1</accession>
<protein>
    <submittedName>
        <fullName evidence="1">Uncharacterized protein</fullName>
    </submittedName>
</protein>
<evidence type="ECO:0000313" key="1">
    <source>
        <dbReference type="EMBL" id="ORX79371.1"/>
    </source>
</evidence>